<dbReference type="PANTHER" id="PTHR15288">
    <property type="entry name" value="DENN DOMAIN-CONTAINING PROTEIN 2"/>
    <property type="match status" value="1"/>
</dbReference>
<dbReference type="InParanoid" id="I3JS47"/>
<evidence type="ECO:0000256" key="2">
    <source>
        <dbReference type="SAM" id="MobiDB-lite"/>
    </source>
</evidence>
<dbReference type="InterPro" id="IPR043153">
    <property type="entry name" value="DENN_C"/>
</dbReference>
<dbReference type="FunFam" id="3.40.50.11500:FF:000004">
    <property type="entry name" value="DENN domain-containing protein 2C isoform X1"/>
    <property type="match status" value="1"/>
</dbReference>
<evidence type="ECO:0000256" key="1">
    <source>
        <dbReference type="ARBA" id="ARBA00022658"/>
    </source>
</evidence>
<dbReference type="AlphaFoldDB" id="I3JS47"/>
<dbReference type="Pfam" id="PF03456">
    <property type="entry name" value="uDENN"/>
    <property type="match status" value="1"/>
</dbReference>
<sequence length="1000" mass="112141">MLALRAEQARRGVGEVVLQNEAPTAKQGRPPLRIPSHKQVINIKEKISQWEGRSQQSSGHDTGVKVHPPTVSRTLSGDLLGNGCPNESWRGGLHAKADVSKRKNSEFDFQESPAQAGHSVGGRKSEPVCSGSSEFLATSPGNKTFSMQILASPKVEATGKRIITANGDQKMGRILDAEVVFKPLPLSTDDLEDNMPAGNFYTSRGFWRKLEGNRLLWEKGRGSSGEANPPPKPQRTFQYRGTKNSNNTGYMVQWDRGSSHNSHSNTRTRRVAQPPNFPPPPCPVAKSEGLSRHKKNRKSFEYEDAARLTAEQGPRADDALYHAYSDDNIYEDIVCDMTRDNPYEDVKLSPMCLPIARPLPKLPSKPQTLNSYASKVDRKMFQAVSKSSTIADTPKPAAPRRGSTQKIHRMPQYVNKIETIFDDKRGRKRVKNQGVTVREETSGTESDPEDGTKGSRRSVYIQSTLKRRPGYRTLERDLIQMQQQQLFQIFVVVSLRKSSQENTYSPEITQQFPKMFEKSSRLSKEAEDQLKVIPRFCFPDSQDWKPSAQMPSETFSFVLTGEDGSRWFCYCRKILPSGKGKRLPEVHCMVSKLGCFNLFAKILEEVERRREISPALVYPFMRTVMEAPFPAPGRTVTVKSFLPGAGSEELTLCRPVDSRLEHVDFDSLLECLSVAKLLQVFASLLLERRVIFVADKLSVLSRCGHAALALLYPFTWQHTFVPVLPASMLDISCSPTPFLIGVLAPCLPQVLELPIEEVCKNNFEIIRGLKRQSCLCNGLIAVYSLHTCCCFHCAAAHCNSDSLDLYITLITKLSSLTVSNCQFFFLLSSQVLIVDLCANKFVIQLGDEDCILPSKLQAALQQILEEREDILREENGNTCGDQQIDLSSLVSEAFVRLFVELVGHYPLHMVESPNGNKELQRDSFRKSHPSRGVRQFLQLFMDTQMFAGFIQDKELRKGGGRGLFETRVAEYLDSHPEPEPSGVNKFLKGLGNKMKLLQIK</sequence>
<dbReference type="GO" id="GO:0005085">
    <property type="term" value="F:guanyl-nucleotide exchange factor activity"/>
    <property type="evidence" value="ECO:0007669"/>
    <property type="project" value="UniProtKB-KW"/>
</dbReference>
<dbReference type="Gene3D" id="3.30.450.200">
    <property type="match status" value="1"/>
</dbReference>
<keyword evidence="1" id="KW-0344">Guanine-nucleotide releasing factor</keyword>
<protein>
    <submittedName>
        <fullName evidence="4">DENN domain containing 2C</fullName>
    </submittedName>
</protein>
<dbReference type="SMART" id="SM00799">
    <property type="entry name" value="DENN"/>
    <property type="match status" value="1"/>
</dbReference>
<proteinExistence type="predicted"/>
<dbReference type="Proteomes" id="UP000005207">
    <property type="component" value="Linkage group LG20"/>
</dbReference>
<feature type="domain" description="UDENN" evidence="3">
    <location>
        <begin position="488"/>
        <end position="960"/>
    </location>
</feature>
<evidence type="ECO:0000313" key="4">
    <source>
        <dbReference type="Ensembl" id="ENSONIP00000011692.2"/>
    </source>
</evidence>
<dbReference type="InterPro" id="IPR037516">
    <property type="entry name" value="Tripartite_DENN"/>
</dbReference>
<feature type="compositionally biased region" description="Polar residues" evidence="2">
    <location>
        <begin position="51"/>
        <end position="60"/>
    </location>
</feature>
<feature type="region of interest" description="Disordered" evidence="2">
    <location>
        <begin position="50"/>
        <end position="78"/>
    </location>
</feature>
<dbReference type="InterPro" id="IPR005112">
    <property type="entry name" value="dDENN_dom"/>
</dbReference>
<organism evidence="4 5">
    <name type="scientific">Oreochromis niloticus</name>
    <name type="common">Nile tilapia</name>
    <name type="synonym">Tilapia nilotica</name>
    <dbReference type="NCBI Taxonomy" id="8128"/>
    <lineage>
        <taxon>Eukaryota</taxon>
        <taxon>Metazoa</taxon>
        <taxon>Chordata</taxon>
        <taxon>Craniata</taxon>
        <taxon>Vertebrata</taxon>
        <taxon>Euteleostomi</taxon>
        <taxon>Actinopterygii</taxon>
        <taxon>Neopterygii</taxon>
        <taxon>Teleostei</taxon>
        <taxon>Neoteleostei</taxon>
        <taxon>Acanthomorphata</taxon>
        <taxon>Ovalentaria</taxon>
        <taxon>Cichlomorphae</taxon>
        <taxon>Cichliformes</taxon>
        <taxon>Cichlidae</taxon>
        <taxon>African cichlids</taxon>
        <taxon>Pseudocrenilabrinae</taxon>
        <taxon>Oreochromini</taxon>
        <taxon>Oreochromis</taxon>
    </lineage>
</organism>
<reference evidence="4" key="3">
    <citation type="submission" date="2025-09" db="UniProtKB">
        <authorList>
            <consortium name="Ensembl"/>
        </authorList>
    </citation>
    <scope>IDENTIFICATION</scope>
</reference>
<dbReference type="FunCoup" id="I3JS47">
    <property type="interactions" value="96"/>
</dbReference>
<evidence type="ECO:0000313" key="5">
    <source>
        <dbReference type="Proteomes" id="UP000005207"/>
    </source>
</evidence>
<keyword evidence="5" id="KW-1185">Reference proteome</keyword>
<dbReference type="InterPro" id="IPR051942">
    <property type="entry name" value="DENN_domain_containing_2"/>
</dbReference>
<dbReference type="SMART" id="SM00800">
    <property type="entry name" value="uDENN"/>
    <property type="match status" value="1"/>
</dbReference>
<feature type="region of interest" description="Disordered" evidence="2">
    <location>
        <begin position="384"/>
        <end position="406"/>
    </location>
</feature>
<feature type="region of interest" description="Disordered" evidence="2">
    <location>
        <begin position="429"/>
        <end position="459"/>
    </location>
</feature>
<dbReference type="InterPro" id="IPR001194">
    <property type="entry name" value="cDENN_dom"/>
</dbReference>
<feature type="region of interest" description="Disordered" evidence="2">
    <location>
        <begin position="104"/>
        <end position="137"/>
    </location>
</feature>
<dbReference type="Pfam" id="PF02141">
    <property type="entry name" value="DENN"/>
    <property type="match status" value="1"/>
</dbReference>
<dbReference type="HOGENOM" id="CLU_008960_2_0_1"/>
<gene>
    <name evidence="4" type="primary">DENND2C</name>
    <name evidence="4" type="synonym">dennd2c</name>
</gene>
<dbReference type="OMA" id="PDSKDWI"/>
<accession>I3JS47</accession>
<dbReference type="GeneTree" id="ENSGT00950000182931"/>
<dbReference type="PROSITE" id="PS50211">
    <property type="entry name" value="DENN"/>
    <property type="match status" value="1"/>
</dbReference>
<name>I3JS47_ORENI</name>
<reference evidence="5" key="1">
    <citation type="submission" date="2012-01" db="EMBL/GenBank/DDBJ databases">
        <title>The Genome Sequence of Oreochromis niloticus (Nile Tilapia).</title>
        <authorList>
            <consortium name="Broad Institute Genome Assembly Team"/>
            <consortium name="Broad Institute Sequencing Platform"/>
            <person name="Di Palma F."/>
            <person name="Johnson J."/>
            <person name="Lander E.S."/>
            <person name="Lindblad-Toh K."/>
        </authorList>
    </citation>
    <scope>NUCLEOTIDE SEQUENCE [LARGE SCALE GENOMIC DNA]</scope>
</reference>
<feature type="region of interest" description="Disordered" evidence="2">
    <location>
        <begin position="219"/>
        <end position="298"/>
    </location>
</feature>
<feature type="compositionally biased region" description="Polar residues" evidence="2">
    <location>
        <begin position="235"/>
        <end position="250"/>
    </location>
</feature>
<dbReference type="InterPro" id="IPR005113">
    <property type="entry name" value="uDENN_dom"/>
</dbReference>
<dbReference type="SMART" id="SM00801">
    <property type="entry name" value="dDENN"/>
    <property type="match status" value="1"/>
</dbReference>
<dbReference type="Gene3D" id="3.40.50.11500">
    <property type="match status" value="1"/>
</dbReference>
<dbReference type="Ensembl" id="ENSONIT00000011701.2">
    <property type="protein sequence ID" value="ENSONIP00000011692.2"/>
    <property type="gene ID" value="ENSONIG00000009297.2"/>
</dbReference>
<evidence type="ECO:0000259" key="3">
    <source>
        <dbReference type="PROSITE" id="PS50211"/>
    </source>
</evidence>
<dbReference type="Pfam" id="PF03455">
    <property type="entry name" value="dDENN"/>
    <property type="match status" value="1"/>
</dbReference>
<dbReference type="PANTHER" id="PTHR15288:SF6">
    <property type="entry name" value="DENN DOMAIN-CONTAINING PROTEIN 2C"/>
    <property type="match status" value="1"/>
</dbReference>
<reference evidence="4" key="2">
    <citation type="submission" date="2025-08" db="UniProtKB">
        <authorList>
            <consortium name="Ensembl"/>
        </authorList>
    </citation>
    <scope>IDENTIFICATION</scope>
</reference>